<accession>A0A430AU12</accession>
<reference evidence="1 2" key="1">
    <citation type="submission" date="2017-05" db="EMBL/GenBank/DDBJ databases">
        <title>Vagococcus spp. assemblies.</title>
        <authorList>
            <person name="Gulvik C.A."/>
        </authorList>
    </citation>
    <scope>NUCLEOTIDE SEQUENCE [LARGE SCALE GENOMIC DNA]</scope>
    <source>
        <strain evidence="1 2">CCUG 51432</strain>
    </source>
</reference>
<organism evidence="1 2">
    <name type="scientific">Vagococcus elongatus</name>
    <dbReference type="NCBI Taxonomy" id="180344"/>
    <lineage>
        <taxon>Bacteria</taxon>
        <taxon>Bacillati</taxon>
        <taxon>Bacillota</taxon>
        <taxon>Bacilli</taxon>
        <taxon>Lactobacillales</taxon>
        <taxon>Enterococcaceae</taxon>
        <taxon>Vagococcus</taxon>
    </lineage>
</organism>
<dbReference type="AlphaFoldDB" id="A0A430AU12"/>
<name>A0A430AU12_9ENTE</name>
<sequence length="68" mass="8325">MELVEKAILKYKEYFKQPFPFYEYTHITENNEYDVSVEGAKRLTRFIHDLIEKNTPVEIPDGYFERKY</sequence>
<keyword evidence="2" id="KW-1185">Reference proteome</keyword>
<proteinExistence type="predicted"/>
<dbReference type="EMBL" id="NGKA01000010">
    <property type="protein sequence ID" value="RSU11543.1"/>
    <property type="molecule type" value="Genomic_DNA"/>
</dbReference>
<evidence type="ECO:0000313" key="1">
    <source>
        <dbReference type="EMBL" id="RSU11543.1"/>
    </source>
</evidence>
<protein>
    <submittedName>
        <fullName evidence="1">Uncharacterized protein</fullName>
    </submittedName>
</protein>
<dbReference type="OrthoDB" id="2201806at2"/>
<dbReference type="RefSeq" id="WP_126809168.1">
    <property type="nucleotide sequence ID" value="NZ_NGKA01000010.1"/>
</dbReference>
<dbReference type="Proteomes" id="UP000287605">
    <property type="component" value="Unassembled WGS sequence"/>
</dbReference>
<evidence type="ECO:0000313" key="2">
    <source>
        <dbReference type="Proteomes" id="UP000287605"/>
    </source>
</evidence>
<comment type="caution">
    <text evidence="1">The sequence shown here is derived from an EMBL/GenBank/DDBJ whole genome shotgun (WGS) entry which is preliminary data.</text>
</comment>
<gene>
    <name evidence="1" type="ORF">CBF29_07625</name>
</gene>